<dbReference type="SUPFAM" id="SSF53686">
    <property type="entry name" value="Tryptophan synthase beta subunit-like PLP-dependent enzymes"/>
    <property type="match status" value="1"/>
</dbReference>
<comment type="cofactor">
    <cofactor evidence="1">
        <name>pyridoxal 5'-phosphate</name>
        <dbReference type="ChEBI" id="CHEBI:597326"/>
    </cofactor>
</comment>
<name>A0A291QAG6_9ACTN</name>
<keyword evidence="4" id="KW-0663">Pyridoxal phosphate</keyword>
<dbReference type="KEGG" id="sfk:KY5_3447c"/>
<evidence type="ECO:0000313" key="6">
    <source>
        <dbReference type="EMBL" id="ATL28465.1"/>
    </source>
</evidence>
<comment type="subunit">
    <text evidence="2">Homodimer.</text>
</comment>
<dbReference type="RefSeq" id="WP_098243121.1">
    <property type="nucleotide sequence ID" value="NZ_CP022685.1"/>
</dbReference>
<keyword evidence="7" id="KW-1185">Reference proteome</keyword>
<dbReference type="InterPro" id="IPR036052">
    <property type="entry name" value="TrpB-like_PALP_sf"/>
</dbReference>
<dbReference type="InterPro" id="IPR023927">
    <property type="entry name" value="SbnA"/>
</dbReference>
<dbReference type="InterPro" id="IPR001926">
    <property type="entry name" value="TrpB-like_PALP"/>
</dbReference>
<evidence type="ECO:0000256" key="4">
    <source>
        <dbReference type="ARBA" id="ARBA00022898"/>
    </source>
</evidence>
<proteinExistence type="predicted"/>
<dbReference type="NCBIfam" id="TIGR03945">
    <property type="entry name" value="PLP_SbnA_fam"/>
    <property type="match status" value="1"/>
</dbReference>
<organism evidence="6 7">
    <name type="scientific">Streptomyces formicae</name>
    <dbReference type="NCBI Taxonomy" id="1616117"/>
    <lineage>
        <taxon>Bacteria</taxon>
        <taxon>Bacillati</taxon>
        <taxon>Actinomycetota</taxon>
        <taxon>Actinomycetes</taxon>
        <taxon>Kitasatosporales</taxon>
        <taxon>Streptomycetaceae</taxon>
        <taxon>Streptomyces</taxon>
    </lineage>
</organism>
<reference evidence="6 7" key="1">
    <citation type="submission" date="2017-08" db="EMBL/GenBank/DDBJ databases">
        <title>Complete Genome Sequence of Streptomyces formicae KY5, the formicamycin producer.</title>
        <authorList>
            <person name="Holmes N.A."/>
            <person name="Devine R."/>
            <person name="Qin Z."/>
            <person name="Seipke R.F."/>
            <person name="Wilkinson B."/>
            <person name="Hutchings M.I."/>
        </authorList>
    </citation>
    <scope>NUCLEOTIDE SEQUENCE [LARGE SCALE GENOMIC DNA]</scope>
    <source>
        <strain evidence="6 7">KY5</strain>
    </source>
</reference>
<dbReference type="EMBL" id="CP022685">
    <property type="protein sequence ID" value="ATL28465.1"/>
    <property type="molecule type" value="Genomic_DNA"/>
</dbReference>
<dbReference type="Proteomes" id="UP000221011">
    <property type="component" value="Chromosome"/>
</dbReference>
<evidence type="ECO:0000256" key="1">
    <source>
        <dbReference type="ARBA" id="ARBA00001933"/>
    </source>
</evidence>
<evidence type="ECO:0000313" key="7">
    <source>
        <dbReference type="Proteomes" id="UP000221011"/>
    </source>
</evidence>
<evidence type="ECO:0000259" key="5">
    <source>
        <dbReference type="Pfam" id="PF00291"/>
    </source>
</evidence>
<dbReference type="AlphaFoldDB" id="A0A291QAG6"/>
<gene>
    <name evidence="6" type="ORF">KY5_3447c</name>
</gene>
<dbReference type="InterPro" id="IPR050214">
    <property type="entry name" value="Cys_Synth/Cystath_Beta-Synth"/>
</dbReference>
<accession>A0A291QAG6</accession>
<evidence type="ECO:0000256" key="2">
    <source>
        <dbReference type="ARBA" id="ARBA00011738"/>
    </source>
</evidence>
<protein>
    <submittedName>
        <fullName evidence="6">Ornithine cyclodeaminase</fullName>
        <ecNumber evidence="6">4.3.1.12</ecNumber>
    </submittedName>
</protein>
<dbReference type="PANTHER" id="PTHR10314">
    <property type="entry name" value="CYSTATHIONINE BETA-SYNTHASE"/>
    <property type="match status" value="1"/>
</dbReference>
<dbReference type="EC" id="4.3.1.12" evidence="6"/>
<dbReference type="GO" id="GO:1901605">
    <property type="term" value="P:alpha-amino acid metabolic process"/>
    <property type="evidence" value="ECO:0007669"/>
    <property type="project" value="UniProtKB-ARBA"/>
</dbReference>
<keyword evidence="3" id="KW-0808">Transferase</keyword>
<keyword evidence="6" id="KW-0456">Lyase</keyword>
<dbReference type="Gene3D" id="3.40.50.1100">
    <property type="match status" value="2"/>
</dbReference>
<dbReference type="GO" id="GO:0008473">
    <property type="term" value="F:ornithine cyclodeaminase activity"/>
    <property type="evidence" value="ECO:0007669"/>
    <property type="project" value="UniProtKB-EC"/>
</dbReference>
<dbReference type="GO" id="GO:0016740">
    <property type="term" value="F:transferase activity"/>
    <property type="evidence" value="ECO:0007669"/>
    <property type="project" value="UniProtKB-KW"/>
</dbReference>
<evidence type="ECO:0000256" key="3">
    <source>
        <dbReference type="ARBA" id="ARBA00022679"/>
    </source>
</evidence>
<feature type="domain" description="Tryptophan synthase beta chain-like PALP" evidence="5">
    <location>
        <begin position="21"/>
        <end position="282"/>
    </location>
</feature>
<sequence length="332" mass="35900">MPVISAPHEFNQDDLYVDLGAVLDMPLFLKCEGFNFTGSVKQKAAVEMVEAAERDGLIEADSVLVESSSGNLGIALSVIAAAKGYRFVCVTDSRCNLAAKRLMSVLGATVHTVTEPDADGGFLAARINHVRGLCAADDRYVWLNQYANEANWRAHYRHTAPAVDRSFPDLDVLFVGAGTTGTLMGCARWYREHRPNVRIVAVDSVGSVAFGHPPGPRMIPGLGSGVRPSLLDEEFVDEVIHVPERETVRMCHRLAGSGFVFGGSTGTVVSGAGQWLDATPRRTGLTCVAISPDMGERYLDTVYQANWVEGVYGREALGPPRPDPTGRQINRI</sequence>
<dbReference type="CDD" id="cd01561">
    <property type="entry name" value="CBS_like"/>
    <property type="match status" value="1"/>
</dbReference>
<dbReference type="Pfam" id="PF00291">
    <property type="entry name" value="PALP"/>
    <property type="match status" value="1"/>
</dbReference>